<dbReference type="InterPro" id="IPR029044">
    <property type="entry name" value="Nucleotide-diphossugar_trans"/>
</dbReference>
<dbReference type="Gene3D" id="3.90.550.10">
    <property type="entry name" value="Spore Coat Polysaccharide Biosynthesis Protein SpsA, Chain A"/>
    <property type="match status" value="1"/>
</dbReference>
<dbReference type="KEGG" id="hsai:HPS36_03885"/>
<dbReference type="SUPFAM" id="SSF53448">
    <property type="entry name" value="Nucleotide-diphospho-sugar transferases"/>
    <property type="match status" value="1"/>
</dbReference>
<accession>A0A7D3Y0L0</accession>
<dbReference type="AlphaFoldDB" id="A0A7D3Y0L0"/>
<dbReference type="EMBL" id="CP053941">
    <property type="protein sequence ID" value="QKG92033.1"/>
    <property type="molecule type" value="Genomic_DNA"/>
</dbReference>
<evidence type="ECO:0000313" key="3">
    <source>
        <dbReference type="Proteomes" id="UP000505020"/>
    </source>
</evidence>
<dbReference type="Proteomes" id="UP000505020">
    <property type="component" value="Chromosome"/>
</dbReference>
<dbReference type="PANTHER" id="PTHR22916">
    <property type="entry name" value="GLYCOSYLTRANSFERASE"/>
    <property type="match status" value="1"/>
</dbReference>
<name>A0A7D3Y0L0_9EURY</name>
<dbReference type="Pfam" id="PF00535">
    <property type="entry name" value="Glycos_transf_2"/>
    <property type="match status" value="1"/>
</dbReference>
<evidence type="ECO:0000259" key="1">
    <source>
        <dbReference type="Pfam" id="PF00535"/>
    </source>
</evidence>
<reference evidence="2 3" key="1">
    <citation type="submission" date="2020-05" db="EMBL/GenBank/DDBJ databases">
        <title>Halorubrum RHB-C sp.nov., an extremely halophilic archaeon isolated from solar salt farm.</title>
        <authorList>
            <person name="Ho H."/>
            <person name="Danganan R.E."/>
            <person name="Dedeles G.R."/>
            <person name="Kim S.-G."/>
        </authorList>
    </citation>
    <scope>NUCLEOTIDE SEQUENCE [LARGE SCALE GENOMIC DNA]</scope>
    <source>
        <strain evidence="2 3">RHB-C</strain>
    </source>
</reference>
<dbReference type="InterPro" id="IPR001173">
    <property type="entry name" value="Glyco_trans_2-like"/>
</dbReference>
<keyword evidence="2" id="KW-0808">Transferase</keyword>
<dbReference type="PANTHER" id="PTHR22916:SF65">
    <property type="entry name" value="SLR1065 PROTEIN"/>
    <property type="match status" value="1"/>
</dbReference>
<gene>
    <name evidence="2" type="ORF">HPS36_03885</name>
</gene>
<dbReference type="GO" id="GO:0016740">
    <property type="term" value="F:transferase activity"/>
    <property type="evidence" value="ECO:0007669"/>
    <property type="project" value="UniProtKB-KW"/>
</dbReference>
<dbReference type="CDD" id="cd06433">
    <property type="entry name" value="GT_2_WfgS_like"/>
    <property type="match status" value="1"/>
</dbReference>
<protein>
    <submittedName>
        <fullName evidence="2">Glycosyltransferase</fullName>
    </submittedName>
</protein>
<dbReference type="RefSeq" id="WP_173228582.1">
    <property type="nucleotide sequence ID" value="NZ_CP053941.1"/>
</dbReference>
<proteinExistence type="predicted"/>
<keyword evidence="3" id="KW-1185">Reference proteome</keyword>
<evidence type="ECO:0000313" key="2">
    <source>
        <dbReference type="EMBL" id="QKG92033.1"/>
    </source>
</evidence>
<sequence>MSESVTTVSIVTPAYNEEKYIEENILSVINQTYDNIEHIIIDDGSTDKTSDIIQRYAEQEHIRLISKDNEGQARAVNDGFELSEGEVVIWMNADDVLFYKETISKVVAFFNANPNVDIGYSNNAYINENSNIYKIRYSLPIFSEKWLVRRYFASCIFYRRSVIKNNKLDSNLYYALDYEYALRLSSKGYKFKHIGSCLWALRVHSETKSNEDSEAVRMEGNQIQAMYGKNYNYRYTLFRVYSTIINTMLAIYATFLIPQLDSADIAFKNYLESRSTILVGHLKRLPIISGIQSLKNT</sequence>
<dbReference type="GeneID" id="55594113"/>
<feature type="domain" description="Glycosyltransferase 2-like" evidence="1">
    <location>
        <begin position="9"/>
        <end position="164"/>
    </location>
</feature>
<organism evidence="2 3">
    <name type="scientific">Halorubrum salinarum</name>
    <dbReference type="NCBI Taxonomy" id="2739057"/>
    <lineage>
        <taxon>Archaea</taxon>
        <taxon>Methanobacteriati</taxon>
        <taxon>Methanobacteriota</taxon>
        <taxon>Stenosarchaea group</taxon>
        <taxon>Halobacteria</taxon>
        <taxon>Halobacteriales</taxon>
        <taxon>Haloferacaceae</taxon>
        <taxon>Halorubrum</taxon>
    </lineage>
</organism>